<keyword evidence="3" id="KW-0813">Transport</keyword>
<dbReference type="InterPro" id="IPR036259">
    <property type="entry name" value="MFS_trans_sf"/>
</dbReference>
<dbReference type="InterPro" id="IPR050360">
    <property type="entry name" value="MFS_Sugar_Transporters"/>
</dbReference>
<dbReference type="PANTHER" id="PTHR48022">
    <property type="entry name" value="PLASTIDIC GLUCOSE TRANSPORTER 4"/>
    <property type="match status" value="1"/>
</dbReference>
<keyword evidence="6 8" id="KW-0472">Membrane</keyword>
<evidence type="ECO:0000313" key="10">
    <source>
        <dbReference type="EMBL" id="AOW03410.1"/>
    </source>
</evidence>
<evidence type="ECO:0000256" key="1">
    <source>
        <dbReference type="ARBA" id="ARBA00004141"/>
    </source>
</evidence>
<dbReference type="PROSITE" id="PS00217">
    <property type="entry name" value="SUGAR_TRANSPORT_2"/>
    <property type="match status" value="1"/>
</dbReference>
<dbReference type="InterPro" id="IPR005828">
    <property type="entry name" value="MFS_sugar_transport-like"/>
</dbReference>
<evidence type="ECO:0000256" key="2">
    <source>
        <dbReference type="ARBA" id="ARBA00010992"/>
    </source>
</evidence>
<protein>
    <recommendedName>
        <fullName evidence="9">Major facilitator superfamily (MFS) profile domain-containing protein</fullName>
    </recommendedName>
</protein>
<evidence type="ECO:0000256" key="8">
    <source>
        <dbReference type="SAM" id="Phobius"/>
    </source>
</evidence>
<accession>A0A1D8NCQ2</accession>
<dbReference type="Proteomes" id="UP000182444">
    <property type="component" value="Chromosome 1D"/>
</dbReference>
<dbReference type="VEuPathDB" id="FungiDB:YALI1_D01234g"/>
<gene>
    <name evidence="10" type="ORF">YALI1_D01234g</name>
</gene>
<evidence type="ECO:0000259" key="9">
    <source>
        <dbReference type="PROSITE" id="PS50850"/>
    </source>
</evidence>
<feature type="transmembrane region" description="Helical" evidence="8">
    <location>
        <begin position="68"/>
        <end position="85"/>
    </location>
</feature>
<evidence type="ECO:0000256" key="6">
    <source>
        <dbReference type="ARBA" id="ARBA00023136"/>
    </source>
</evidence>
<dbReference type="Gene3D" id="1.20.1250.20">
    <property type="entry name" value="MFS general substrate transporter like domains"/>
    <property type="match status" value="1"/>
</dbReference>
<evidence type="ECO:0000313" key="11">
    <source>
        <dbReference type="Proteomes" id="UP000182444"/>
    </source>
</evidence>
<feature type="transmembrane region" description="Helical" evidence="8">
    <location>
        <begin position="461"/>
        <end position="488"/>
    </location>
</feature>
<proteinExistence type="inferred from homology"/>
<dbReference type="eggNOG" id="KOG0254">
    <property type="taxonomic scope" value="Eukaryota"/>
</dbReference>
<evidence type="ECO:0000256" key="5">
    <source>
        <dbReference type="ARBA" id="ARBA00022989"/>
    </source>
</evidence>
<name>A0A1D8NCQ2_YARLL</name>
<dbReference type="SUPFAM" id="SSF103473">
    <property type="entry name" value="MFS general substrate transporter"/>
    <property type="match status" value="1"/>
</dbReference>
<dbReference type="InterPro" id="IPR005829">
    <property type="entry name" value="Sugar_transporter_CS"/>
</dbReference>
<feature type="transmembrane region" description="Helical" evidence="8">
    <location>
        <begin position="509"/>
        <end position="526"/>
    </location>
</feature>
<feature type="transmembrane region" description="Helical" evidence="8">
    <location>
        <begin position="155"/>
        <end position="175"/>
    </location>
</feature>
<dbReference type="PRINTS" id="PR00171">
    <property type="entry name" value="SUGRTRNSPORT"/>
</dbReference>
<comment type="similarity">
    <text evidence="2">Belongs to the major facilitator superfamily. Sugar transporter (TC 2.A.1.1) family.</text>
</comment>
<feature type="region of interest" description="Disordered" evidence="7">
    <location>
        <begin position="592"/>
        <end position="633"/>
    </location>
</feature>
<feature type="domain" description="Major facilitator superfamily (MFS) profile" evidence="9">
    <location>
        <begin position="72"/>
        <end position="553"/>
    </location>
</feature>
<feature type="transmembrane region" description="Helical" evidence="8">
    <location>
        <begin position="243"/>
        <end position="264"/>
    </location>
</feature>
<dbReference type="PROSITE" id="PS00216">
    <property type="entry name" value="SUGAR_TRANSPORT_1"/>
    <property type="match status" value="1"/>
</dbReference>
<feature type="transmembrane region" description="Helical" evidence="8">
    <location>
        <begin position="211"/>
        <end position="237"/>
    </location>
</feature>
<evidence type="ECO:0000256" key="7">
    <source>
        <dbReference type="SAM" id="MobiDB-lite"/>
    </source>
</evidence>
<reference evidence="10 11" key="1">
    <citation type="journal article" date="2016" name="PLoS ONE">
        <title>Sequence Assembly of Yarrowia lipolytica Strain W29/CLIB89 Shows Transposable Element Diversity.</title>
        <authorList>
            <person name="Magnan C."/>
            <person name="Yu J."/>
            <person name="Chang I."/>
            <person name="Jahn E."/>
            <person name="Kanomata Y."/>
            <person name="Wu J."/>
            <person name="Zeller M."/>
            <person name="Oakes M."/>
            <person name="Baldi P."/>
            <person name="Sandmeyer S."/>
        </authorList>
    </citation>
    <scope>NUCLEOTIDE SEQUENCE [LARGE SCALE GENOMIC DNA]</scope>
    <source>
        <strain evidence="11">CLIB89(W29)</strain>
    </source>
</reference>
<dbReference type="AlphaFoldDB" id="A0A1D8NCQ2"/>
<feature type="compositionally biased region" description="Polar residues" evidence="7">
    <location>
        <begin position="613"/>
        <end position="633"/>
    </location>
</feature>
<dbReference type="FunFam" id="1.20.1250.20:FF:000061">
    <property type="entry name" value="MFS sugar transporter"/>
    <property type="match status" value="1"/>
</dbReference>
<feature type="transmembrane region" description="Helical" evidence="8">
    <location>
        <begin position="123"/>
        <end position="143"/>
    </location>
</feature>
<dbReference type="PANTHER" id="PTHR48022:SF68">
    <property type="entry name" value="MAJOR FACILITATOR SUPERFAMILY (MFS) PROFILE DOMAIN-CONTAINING PROTEIN-RELATED"/>
    <property type="match status" value="1"/>
</dbReference>
<dbReference type="GO" id="GO:0016020">
    <property type="term" value="C:membrane"/>
    <property type="evidence" value="ECO:0007669"/>
    <property type="project" value="UniProtKB-SubCell"/>
</dbReference>
<dbReference type="GeneID" id="2910417"/>
<keyword evidence="4 8" id="KW-0812">Transmembrane</keyword>
<dbReference type="GO" id="GO:0005351">
    <property type="term" value="F:carbohydrate:proton symporter activity"/>
    <property type="evidence" value="ECO:0007669"/>
    <property type="project" value="TreeGrafter"/>
</dbReference>
<feature type="transmembrane region" description="Helical" evidence="8">
    <location>
        <begin position="426"/>
        <end position="449"/>
    </location>
</feature>
<dbReference type="RefSeq" id="XP_502271.2">
    <property type="nucleotide sequence ID" value="XM_502271.3"/>
</dbReference>
<evidence type="ECO:0000256" key="3">
    <source>
        <dbReference type="ARBA" id="ARBA00022448"/>
    </source>
</evidence>
<dbReference type="VEuPathDB" id="FungiDB:YALI0_D01111g"/>
<sequence>MMMSCLNTDYHNAHANHPLYISGEPSPCFLLFHIAIQYNFNMGRNWLAFSQASTEVKTEFLGLRGQKLHRAVAFIAGMGFLLFGYDQGVMGGLLTLPRFIHQFPKMDTSDYVPEETRKFNTTIQGVSVGIYEIGCMIGALFTMWAGDKLGRRRMIFWGSIIMTIGAILQCASYSLGQFITGRVVSGVGNGFITATVPMFQSECAKPERRGALVMMEGALITGGIALSYWIDFGFYWVNNDADWRFPIAFQIIFSMFLTFTVMSLPESPRWLVKKQRFDEAAGVFSALEDVPIDDPYVIDQIAEVKESIMMEQLAQLGVDGSEAREKIASGEFQMGAELPFLEQMKLLFTFGKKKNFHRTMLAYWNQVMQQITGINLITYYAAYIYETSVGMNATNSRILAACNGTEYFLASWVAFYTIERFGRRKLMLFGAIGQACTMAILTGTVYAASPPEDGGLDNSGAGIAAAVFLFVFNTFFAIGWLGMTWLYPAEITSLEIRAPANGLSTSGNWVFNFMVVMITPVAFDTIKWKTYIIFACINAAMVPVVYFFYPETAGRSLEEIDKIFAESNPRTPWDVVGIARRMPRESALTRRKQGVNQTFDNSNEKAVVEENTESAVGSTTGSASPSFENVSQA</sequence>
<dbReference type="KEGG" id="yli:2910417"/>
<feature type="transmembrane region" description="Helical" evidence="8">
    <location>
        <begin position="532"/>
        <end position="549"/>
    </location>
</feature>
<dbReference type="Pfam" id="PF00083">
    <property type="entry name" value="Sugar_tr"/>
    <property type="match status" value="1"/>
</dbReference>
<dbReference type="EMBL" id="CP017556">
    <property type="protein sequence ID" value="AOW03410.1"/>
    <property type="molecule type" value="Genomic_DNA"/>
</dbReference>
<evidence type="ECO:0000256" key="4">
    <source>
        <dbReference type="ARBA" id="ARBA00022692"/>
    </source>
</evidence>
<dbReference type="InterPro" id="IPR020846">
    <property type="entry name" value="MFS_dom"/>
</dbReference>
<comment type="subcellular location">
    <subcellularLocation>
        <location evidence="1">Membrane</location>
        <topology evidence="1">Multi-pass membrane protein</topology>
    </subcellularLocation>
</comment>
<organism evidence="10 11">
    <name type="scientific">Yarrowia lipolytica</name>
    <name type="common">Candida lipolytica</name>
    <dbReference type="NCBI Taxonomy" id="4952"/>
    <lineage>
        <taxon>Eukaryota</taxon>
        <taxon>Fungi</taxon>
        <taxon>Dikarya</taxon>
        <taxon>Ascomycota</taxon>
        <taxon>Saccharomycotina</taxon>
        <taxon>Dipodascomycetes</taxon>
        <taxon>Dipodascales</taxon>
        <taxon>Dipodascales incertae sedis</taxon>
        <taxon>Yarrowia</taxon>
    </lineage>
</organism>
<dbReference type="InterPro" id="IPR003663">
    <property type="entry name" value="Sugar/inositol_transpt"/>
</dbReference>
<dbReference type="PROSITE" id="PS50850">
    <property type="entry name" value="MFS"/>
    <property type="match status" value="1"/>
</dbReference>
<keyword evidence="5 8" id="KW-1133">Transmembrane helix</keyword>